<reference evidence="9" key="1">
    <citation type="submission" date="2023-02" db="EMBL/GenBank/DDBJ databases">
        <title>Genome sequence of Hyphococcus flavus.</title>
        <authorList>
            <person name="Rong J.-C."/>
            <person name="Zhao Q."/>
            <person name="Yi M."/>
            <person name="Wu J.-Y."/>
        </authorList>
    </citation>
    <scope>NUCLEOTIDE SEQUENCE</scope>
    <source>
        <strain evidence="9">MCCC 1K03223</strain>
    </source>
</reference>
<keyword evidence="5" id="KW-0274">FAD</keyword>
<proteinExistence type="inferred from homology"/>
<keyword evidence="10" id="KW-1185">Reference proteome</keyword>
<dbReference type="FunFam" id="3.50.50.60:FF:000021">
    <property type="entry name" value="Ubiquinone biosynthesis monooxygenase COQ6"/>
    <property type="match status" value="1"/>
</dbReference>
<evidence type="ECO:0000256" key="7">
    <source>
        <dbReference type="ARBA" id="ARBA00023033"/>
    </source>
</evidence>
<dbReference type="GO" id="GO:0016705">
    <property type="term" value="F:oxidoreductase activity, acting on paired donors, with incorporation or reduction of molecular oxygen"/>
    <property type="evidence" value="ECO:0007669"/>
    <property type="project" value="InterPro"/>
</dbReference>
<accession>A0AAE9ZLA9</accession>
<keyword evidence="9" id="KW-0830">Ubiquinone</keyword>
<dbReference type="GO" id="GO:0004497">
    <property type="term" value="F:monooxygenase activity"/>
    <property type="evidence" value="ECO:0007669"/>
    <property type="project" value="UniProtKB-KW"/>
</dbReference>
<dbReference type="PANTHER" id="PTHR43876:SF7">
    <property type="entry name" value="UBIQUINONE BIOSYNTHESIS MONOOXYGENASE COQ6, MITOCHONDRIAL"/>
    <property type="match status" value="1"/>
</dbReference>
<keyword evidence="4" id="KW-0285">Flavoprotein</keyword>
<dbReference type="PRINTS" id="PR00420">
    <property type="entry name" value="RNGMNOXGNASE"/>
</dbReference>
<evidence type="ECO:0000256" key="6">
    <source>
        <dbReference type="ARBA" id="ARBA00023002"/>
    </source>
</evidence>
<dbReference type="GO" id="GO:0110142">
    <property type="term" value="C:ubiquinone biosynthesis complex"/>
    <property type="evidence" value="ECO:0007669"/>
    <property type="project" value="UniProtKB-ARBA"/>
</dbReference>
<evidence type="ECO:0000259" key="8">
    <source>
        <dbReference type="Pfam" id="PF01494"/>
    </source>
</evidence>
<evidence type="ECO:0000256" key="5">
    <source>
        <dbReference type="ARBA" id="ARBA00022827"/>
    </source>
</evidence>
<dbReference type="GO" id="GO:0006744">
    <property type="term" value="P:ubiquinone biosynthetic process"/>
    <property type="evidence" value="ECO:0007669"/>
    <property type="project" value="InterPro"/>
</dbReference>
<evidence type="ECO:0000256" key="1">
    <source>
        <dbReference type="ARBA" id="ARBA00001974"/>
    </source>
</evidence>
<dbReference type="InterPro" id="IPR036188">
    <property type="entry name" value="FAD/NAD-bd_sf"/>
</dbReference>
<evidence type="ECO:0000256" key="3">
    <source>
        <dbReference type="ARBA" id="ARBA00005349"/>
    </source>
</evidence>
<evidence type="ECO:0000256" key="2">
    <source>
        <dbReference type="ARBA" id="ARBA00004749"/>
    </source>
</evidence>
<dbReference type="EMBL" id="CP118166">
    <property type="protein sequence ID" value="WDI32730.1"/>
    <property type="molecule type" value="Genomic_DNA"/>
</dbReference>
<name>A0AAE9ZLA9_9PROT</name>
<evidence type="ECO:0000313" key="9">
    <source>
        <dbReference type="EMBL" id="WDI32730.1"/>
    </source>
</evidence>
<dbReference type="InterPro" id="IPR010971">
    <property type="entry name" value="UbiH/COQ6"/>
</dbReference>
<organism evidence="9 10">
    <name type="scientific">Hyphococcus flavus</name>
    <dbReference type="NCBI Taxonomy" id="1866326"/>
    <lineage>
        <taxon>Bacteria</taxon>
        <taxon>Pseudomonadati</taxon>
        <taxon>Pseudomonadota</taxon>
        <taxon>Alphaproteobacteria</taxon>
        <taxon>Parvularculales</taxon>
        <taxon>Parvularculaceae</taxon>
        <taxon>Hyphococcus</taxon>
    </lineage>
</organism>
<keyword evidence="6" id="KW-0560">Oxidoreductase</keyword>
<comment type="pathway">
    <text evidence="2">Cofactor biosynthesis; ubiquinone biosynthesis.</text>
</comment>
<dbReference type="Pfam" id="PF01494">
    <property type="entry name" value="FAD_binding_3"/>
    <property type="match status" value="1"/>
</dbReference>
<dbReference type="PROSITE" id="PS01304">
    <property type="entry name" value="UBIH"/>
    <property type="match status" value="1"/>
</dbReference>
<protein>
    <submittedName>
        <fullName evidence="9">UbiH/UbiF/VisC/COQ6 family ubiquinone biosynthesis hydroxylase</fullName>
    </submittedName>
</protein>
<dbReference type="InterPro" id="IPR018168">
    <property type="entry name" value="Ubi_Hdrlase_CS"/>
</dbReference>
<keyword evidence="7" id="KW-0503">Monooxygenase</keyword>
<sequence>MGKPRAKRRTGGRPVDAGALKRDTLVMNETQTFDTIIVGGGLAGGLAALALASRGFNCAIVDAGDPATVRNAAFDGRTTAISYASARVFRRLGLWDAVTPNAEPIRDILVTDGRAKSRFDEGAVSTFHLHFDSRELGDDTPLGWIVENRVLRNVLFDAIEKNALVTLFAPAKRAGAAFNAAHAIINLEGGQALKAALVVAADGRFSALRAEANIKTNQWRYPQTGIVATVAHEHAHEGVAQELFLPAGPFAILPMTSASKGEHQKKHRSSLVWTEHSDAAPAFMALDDDKFRIEIENRFGPYLGAVEPAGPRWSYPLAFTLAQSYIAPRLALIGDAAHAIHPIAGQGYNLGIKDVAALTDVLSEARDVGLEIGHLSVLQNYQRWRRFDSASLALGTDLLNRLFSNDIAPLRFARDIGMGAVGRVAPLRKFFMRQAGADLGALPSLMAREL</sequence>
<comment type="similarity">
    <text evidence="3">Belongs to the UbiH/COQ6 family.</text>
</comment>
<feature type="domain" description="FAD-binding" evidence="8">
    <location>
        <begin position="34"/>
        <end position="364"/>
    </location>
</feature>
<dbReference type="KEGG" id="hfl:PUV54_05910"/>
<dbReference type="InterPro" id="IPR051205">
    <property type="entry name" value="UbiH/COQ6_monooxygenase"/>
</dbReference>
<dbReference type="RefSeq" id="WP_274494671.1">
    <property type="nucleotide sequence ID" value="NZ_CP118166.1"/>
</dbReference>
<gene>
    <name evidence="9" type="ORF">PUV54_05910</name>
</gene>
<dbReference type="InterPro" id="IPR002938">
    <property type="entry name" value="FAD-bd"/>
</dbReference>
<dbReference type="Gene3D" id="3.50.50.60">
    <property type="entry name" value="FAD/NAD(P)-binding domain"/>
    <property type="match status" value="2"/>
</dbReference>
<dbReference type="Proteomes" id="UP001214043">
    <property type="component" value="Chromosome"/>
</dbReference>
<dbReference type="GO" id="GO:0071949">
    <property type="term" value="F:FAD binding"/>
    <property type="evidence" value="ECO:0007669"/>
    <property type="project" value="InterPro"/>
</dbReference>
<dbReference type="SUPFAM" id="SSF51905">
    <property type="entry name" value="FAD/NAD(P)-binding domain"/>
    <property type="match status" value="1"/>
</dbReference>
<dbReference type="NCBIfam" id="TIGR01988">
    <property type="entry name" value="Ubi-OHases"/>
    <property type="match status" value="1"/>
</dbReference>
<dbReference type="PANTHER" id="PTHR43876">
    <property type="entry name" value="UBIQUINONE BIOSYNTHESIS MONOOXYGENASE COQ6, MITOCHONDRIAL"/>
    <property type="match status" value="1"/>
</dbReference>
<evidence type="ECO:0000256" key="4">
    <source>
        <dbReference type="ARBA" id="ARBA00022630"/>
    </source>
</evidence>
<dbReference type="AlphaFoldDB" id="A0AAE9ZLA9"/>
<comment type="cofactor">
    <cofactor evidence="1">
        <name>FAD</name>
        <dbReference type="ChEBI" id="CHEBI:57692"/>
    </cofactor>
</comment>
<evidence type="ECO:0000313" key="10">
    <source>
        <dbReference type="Proteomes" id="UP001214043"/>
    </source>
</evidence>